<comment type="subcellular location">
    <subcellularLocation>
        <location evidence="1">Cell inner membrane</location>
        <topology evidence="1">Multi-pass membrane protein</topology>
    </subcellularLocation>
    <subcellularLocation>
        <location evidence="9">Cell membrane</location>
        <topology evidence="9">Multi-pass membrane protein</topology>
    </subcellularLocation>
</comment>
<reference evidence="11 12" key="1">
    <citation type="submission" date="2016-10" db="EMBL/GenBank/DDBJ databases">
        <authorList>
            <person name="de Groot N.N."/>
        </authorList>
    </citation>
    <scope>NUCLEOTIDE SEQUENCE [LARGE SCALE GENOMIC DNA]</scope>
    <source>
        <strain evidence="11 12">DSM 19547</strain>
    </source>
</reference>
<evidence type="ECO:0000256" key="2">
    <source>
        <dbReference type="ARBA" id="ARBA00010072"/>
    </source>
</evidence>
<dbReference type="AlphaFoldDB" id="A0A1I5SXD6"/>
<evidence type="ECO:0000256" key="6">
    <source>
        <dbReference type="ARBA" id="ARBA00022970"/>
    </source>
</evidence>
<keyword evidence="8 9" id="KW-0472">Membrane</keyword>
<dbReference type="SUPFAM" id="SSF161098">
    <property type="entry name" value="MetI-like"/>
    <property type="match status" value="2"/>
</dbReference>
<dbReference type="GO" id="GO:0006865">
    <property type="term" value="P:amino acid transport"/>
    <property type="evidence" value="ECO:0007669"/>
    <property type="project" value="UniProtKB-KW"/>
</dbReference>
<comment type="similarity">
    <text evidence="2">Belongs to the binding-protein-dependent transport system permease family. HisMQ subfamily.</text>
</comment>
<keyword evidence="5 9" id="KW-0812">Transmembrane</keyword>
<sequence length="512" mass="55936">MSTLSEPPKESFRLSMLIYDTRYRSLTIQTVAMILLVLMISWLVSNTVQNLENLGKDFDFGFLGQRAGYDINQRLVEYTSQSTHARAALVGILNTILVAFLGCALATILGVIAGVLRLSKNWLVSRLMAVYVEGFRNVPLLLWIIAIFALMTESTPMPRDFREGGDASMLFGSIAISNRGVYVPAPVWGEGASLLIGVFVISLIAIWAFRRYAHRRQEATGDILPVFRVSLALFFIPVLLTYFAIAFANGRTEQAILATGGEAGLTLTEYAESQESLNVCLIPGTTTALNLEKTLRGADVRYNAVPFNDEGQALEGFQVGDCNVLSVPATQSDPIIAEAEGGFAPVPLVETIRRGNALEFEQPYLGGFNFDGGIHLRNSLIALWLALSLYTGAFIAEIVRGGILSVSKGQTEAAYALGLRPNRTMNLVILPQAMRVIIPPLISQYLNLTKNSSLAIAVGYMDVRSTLGGITINQTGRELEGMLLLGLFYLVLSLLISGAMNFYNSRVKLKER</sequence>
<evidence type="ECO:0000256" key="1">
    <source>
        <dbReference type="ARBA" id="ARBA00004429"/>
    </source>
</evidence>
<dbReference type="InterPro" id="IPR035906">
    <property type="entry name" value="MetI-like_sf"/>
</dbReference>
<dbReference type="NCBIfam" id="TIGR01726">
    <property type="entry name" value="HEQRo_perm_3TM"/>
    <property type="match status" value="1"/>
</dbReference>
<dbReference type="Gene3D" id="1.10.3720.10">
    <property type="entry name" value="MetI-like"/>
    <property type="match status" value="2"/>
</dbReference>
<feature type="transmembrane region" description="Helical" evidence="9">
    <location>
        <begin position="191"/>
        <end position="209"/>
    </location>
</feature>
<evidence type="ECO:0000256" key="9">
    <source>
        <dbReference type="RuleBase" id="RU363032"/>
    </source>
</evidence>
<dbReference type="PROSITE" id="PS50928">
    <property type="entry name" value="ABC_TM1"/>
    <property type="match status" value="1"/>
</dbReference>
<evidence type="ECO:0000256" key="7">
    <source>
        <dbReference type="ARBA" id="ARBA00022989"/>
    </source>
</evidence>
<dbReference type="EMBL" id="FOXA01000012">
    <property type="protein sequence ID" value="SFP75410.1"/>
    <property type="molecule type" value="Genomic_DNA"/>
</dbReference>
<evidence type="ECO:0000256" key="3">
    <source>
        <dbReference type="ARBA" id="ARBA00022448"/>
    </source>
</evidence>
<dbReference type="RefSeq" id="WP_093423313.1">
    <property type="nucleotide sequence ID" value="NZ_FOXA01000012.1"/>
</dbReference>
<gene>
    <name evidence="11" type="ORF">SAMN04488047_11239</name>
</gene>
<feature type="transmembrane region" description="Helical" evidence="9">
    <location>
        <begin position="87"/>
        <end position="116"/>
    </location>
</feature>
<keyword evidence="4" id="KW-1003">Cell membrane</keyword>
<dbReference type="Pfam" id="PF00528">
    <property type="entry name" value="BPD_transp_1"/>
    <property type="match status" value="1"/>
</dbReference>
<accession>A0A1I5SXD6</accession>
<name>A0A1I5SXD6_9RHOB</name>
<dbReference type="InterPro" id="IPR043429">
    <property type="entry name" value="ArtM/GltK/GlnP/TcyL/YhdX-like"/>
</dbReference>
<dbReference type="STRING" id="441119.SAMN04488047_11239"/>
<dbReference type="OrthoDB" id="9808531at2"/>
<dbReference type="Proteomes" id="UP000199356">
    <property type="component" value="Unassembled WGS sequence"/>
</dbReference>
<evidence type="ECO:0000256" key="5">
    <source>
        <dbReference type="ARBA" id="ARBA00022692"/>
    </source>
</evidence>
<feature type="transmembrane region" description="Helical" evidence="9">
    <location>
        <begin position="482"/>
        <end position="503"/>
    </location>
</feature>
<feature type="transmembrane region" description="Helical" evidence="9">
    <location>
        <begin position="23"/>
        <end position="44"/>
    </location>
</feature>
<protein>
    <submittedName>
        <fullName evidence="11">Amine acid ABC transporter, permease protein, 3-TM region, His/Glu/Gln/Arg/opine family</fullName>
    </submittedName>
</protein>
<evidence type="ECO:0000313" key="12">
    <source>
        <dbReference type="Proteomes" id="UP000199356"/>
    </source>
</evidence>
<keyword evidence="12" id="KW-1185">Reference proteome</keyword>
<dbReference type="InterPro" id="IPR010065">
    <property type="entry name" value="AA_ABC_transptr_permease_3TM"/>
</dbReference>
<keyword evidence="3 9" id="KW-0813">Transport</keyword>
<feature type="domain" description="ABC transmembrane type-1" evidence="10">
    <location>
        <begin position="92"/>
        <end position="500"/>
    </location>
</feature>
<evidence type="ECO:0000259" key="10">
    <source>
        <dbReference type="PROSITE" id="PS50928"/>
    </source>
</evidence>
<dbReference type="PANTHER" id="PTHR30614">
    <property type="entry name" value="MEMBRANE COMPONENT OF AMINO ACID ABC TRANSPORTER"/>
    <property type="match status" value="1"/>
</dbReference>
<evidence type="ECO:0000256" key="8">
    <source>
        <dbReference type="ARBA" id="ARBA00023136"/>
    </source>
</evidence>
<dbReference type="PANTHER" id="PTHR30614:SF37">
    <property type="entry name" value="AMINO-ACID ABC TRANSPORTER PERMEASE PROTEIN YHDX-RELATED"/>
    <property type="match status" value="1"/>
</dbReference>
<dbReference type="InterPro" id="IPR000515">
    <property type="entry name" value="MetI-like"/>
</dbReference>
<proteinExistence type="inferred from homology"/>
<evidence type="ECO:0000313" key="11">
    <source>
        <dbReference type="EMBL" id="SFP75410.1"/>
    </source>
</evidence>
<feature type="transmembrane region" description="Helical" evidence="9">
    <location>
        <begin position="229"/>
        <end position="248"/>
    </location>
</feature>
<feature type="transmembrane region" description="Helical" evidence="9">
    <location>
        <begin position="128"/>
        <end position="151"/>
    </location>
</feature>
<dbReference type="CDD" id="cd06261">
    <property type="entry name" value="TM_PBP2"/>
    <property type="match status" value="2"/>
</dbReference>
<dbReference type="GO" id="GO:0022857">
    <property type="term" value="F:transmembrane transporter activity"/>
    <property type="evidence" value="ECO:0007669"/>
    <property type="project" value="InterPro"/>
</dbReference>
<keyword evidence="7 9" id="KW-1133">Transmembrane helix</keyword>
<keyword evidence="6" id="KW-0029">Amino-acid transport</keyword>
<dbReference type="GO" id="GO:0043190">
    <property type="term" value="C:ATP-binding cassette (ABC) transporter complex"/>
    <property type="evidence" value="ECO:0007669"/>
    <property type="project" value="InterPro"/>
</dbReference>
<evidence type="ECO:0000256" key="4">
    <source>
        <dbReference type="ARBA" id="ARBA00022475"/>
    </source>
</evidence>
<organism evidence="11 12">
    <name type="scientific">Tranquillimonas alkanivorans</name>
    <dbReference type="NCBI Taxonomy" id="441119"/>
    <lineage>
        <taxon>Bacteria</taxon>
        <taxon>Pseudomonadati</taxon>
        <taxon>Pseudomonadota</taxon>
        <taxon>Alphaproteobacteria</taxon>
        <taxon>Rhodobacterales</taxon>
        <taxon>Roseobacteraceae</taxon>
        <taxon>Tranquillimonas</taxon>
    </lineage>
</organism>